<reference evidence="7" key="1">
    <citation type="submission" date="2016-02" db="EMBL/GenBank/DDBJ databases">
        <title>Draft genome sequence of Microdochium bolleyi, a fungal endophyte of beachgrass.</title>
        <authorList>
            <consortium name="DOE Joint Genome Institute"/>
            <person name="David A.S."/>
            <person name="May G."/>
            <person name="Haridas S."/>
            <person name="Lim J."/>
            <person name="Wang M."/>
            <person name="Labutti K."/>
            <person name="Lipzen A."/>
            <person name="Barry K."/>
            <person name="Grigoriev I.V."/>
        </authorList>
    </citation>
    <scope>NUCLEOTIDE SEQUENCE [LARGE SCALE GENOMIC DNA]</scope>
    <source>
        <strain evidence="7">J235TASD1</strain>
    </source>
</reference>
<dbReference type="AlphaFoldDB" id="A0A136IYD1"/>
<dbReference type="CDD" id="cd14752">
    <property type="entry name" value="GH31_N"/>
    <property type="match status" value="1"/>
</dbReference>
<keyword evidence="6" id="KW-0456">Lyase</keyword>
<evidence type="ECO:0000256" key="1">
    <source>
        <dbReference type="ARBA" id="ARBA00001657"/>
    </source>
</evidence>
<dbReference type="OrthoDB" id="10070917at2759"/>
<protein>
    <recommendedName>
        <fullName evidence="3">alpha-glucosidase</fullName>
        <ecNumber evidence="3">3.2.1.20</ecNumber>
    </recommendedName>
</protein>
<evidence type="ECO:0000259" key="4">
    <source>
        <dbReference type="Pfam" id="PF01055"/>
    </source>
</evidence>
<dbReference type="STRING" id="196109.A0A136IYD1"/>
<dbReference type="GO" id="GO:0030246">
    <property type="term" value="F:carbohydrate binding"/>
    <property type="evidence" value="ECO:0007669"/>
    <property type="project" value="InterPro"/>
</dbReference>
<name>A0A136IYD1_9PEZI</name>
<dbReference type="GO" id="GO:0004558">
    <property type="term" value="F:alpha-1,4-glucosidase activity"/>
    <property type="evidence" value="ECO:0007669"/>
    <property type="project" value="UniProtKB-EC"/>
</dbReference>
<sequence length="1117" mass="126471">MEYESQVKLRDHYIFKKANDFFEGEIDGSATGIRQPKSISCSEADKKLTDGRPNPVCSHGRVFRFNDGSLLLVQFLRPRVWRIRFNPENKTSEDFSDYNTRTIIRDTTTDLIETLDAAEKISWRVELVEHNEYYILQSVVKGDNGKEDKELQLWIQRNPFQITAVRVLKGLAPAEKLPQADELQAGNADGLQFANEAEGARPAVIWKTKRRGLLYGDHSTVLCVEKSITADYMGFGEQGGNDLFKDKTYMNYFNFDNMRYYNVYGRGPSDDREPLYHSEPYWIEVDAQPGYQTHVATFIDNYSQVCVDIGVSDPSQLRVATRFNAFAGIFVAGDSIADVIQLYTSIVGKPKLKPRYVLGNHQGCYGYDTQEMVMDAVRQYRKAGIPLDGMHIDVDMQDDYRTFTINRADGHFPTPEAMFSELRKLGVKCSTNITPFINLTPKDDYKPLNEGLKNNYFLLDKRDIDPSAPRPADQRYLQFGMGNTYFKAPNDQGVRPDYEVWDNYDFGKAFNSGEPFHGGISYGAKLGHPGHYPNLNNKDVRKWWGRQYKDLFEAGLDFVWQDMTGPCIAQEYGDMKSLPFRLLLDSDGWCKDPNAAAKKRAIEIWALYSYNLHKATYHGLNNLHLVTDGNSSGGDGGEGADNQTKNDKLVWRENRRNFIIGRGSFAGSHRFAGLWTGDNSSTWQFLKISVAQVLALGLSGVTISGADVGGFEAAEGQDSYADPELLIRWYSAYSLLPWFRNHYTRQRNWISRPNEQRKPGKWFQEPYAYQQHYDAHKSQFSGREAEIYRAVLPTCRYMIRLRYSLMQLLYDAMFENMLTGLPIARAMPITDELDRSLFAKDNRDFTGSQYVVRNDLLVAPHLDSESGTGGTAVREVYLPFPDHWFQMNLRADEPLGQPLQQYAPGGRRVHYDCHISESEAQIPYSTPMYIREGAIIPKIAVRDFVPDPSTSQQDPNPITIHVYPGKDNTYDMYLDDGISRDSAPVGAPGKDGQGIGALADPRANDKYTKVTFKQTTEKRLDPGTDTATYTRHLHASTPHNGFGGDLTKIIGDTYKFVFWHLPSSNLDTVKVEVAQSSRDDHQVAVDRTARVTVVSVPVAGVHTAEGVKVMVQVDSDI</sequence>
<dbReference type="InterPro" id="IPR013780">
    <property type="entry name" value="Glyco_hydro_b"/>
</dbReference>
<dbReference type="InterPro" id="IPR048395">
    <property type="entry name" value="Glyco_hydro_31_C"/>
</dbReference>
<dbReference type="SUPFAM" id="SSF74650">
    <property type="entry name" value="Galactose mutarotase-like"/>
    <property type="match status" value="1"/>
</dbReference>
<dbReference type="Pfam" id="PF21365">
    <property type="entry name" value="Glyco_hydro_31_3rd"/>
    <property type="match status" value="1"/>
</dbReference>
<feature type="domain" description="Glycosyl hydrolase family 31 C-terminal" evidence="5">
    <location>
        <begin position="820"/>
        <end position="936"/>
    </location>
</feature>
<dbReference type="Proteomes" id="UP000070501">
    <property type="component" value="Unassembled WGS sequence"/>
</dbReference>
<dbReference type="InParanoid" id="A0A136IYD1"/>
<dbReference type="Gene3D" id="2.60.40.1760">
    <property type="entry name" value="glycosyl hydrolase (family 31)"/>
    <property type="match status" value="1"/>
</dbReference>
<dbReference type="Gene3D" id="2.60.40.1180">
    <property type="entry name" value="Golgi alpha-mannosidase II"/>
    <property type="match status" value="2"/>
</dbReference>
<comment type="catalytic activity">
    <reaction evidence="1">
        <text>Hydrolysis of terminal, non-reducing (1-&gt;4)-linked alpha-D-glucose residues with release of alpha-D-glucose.</text>
        <dbReference type="EC" id="3.2.1.20"/>
    </reaction>
</comment>
<evidence type="ECO:0000313" key="7">
    <source>
        <dbReference type="Proteomes" id="UP000070501"/>
    </source>
</evidence>
<evidence type="ECO:0000256" key="3">
    <source>
        <dbReference type="ARBA" id="ARBA00012741"/>
    </source>
</evidence>
<dbReference type="SUPFAM" id="SSF51445">
    <property type="entry name" value="(Trans)glycosidases"/>
    <property type="match status" value="1"/>
</dbReference>
<proteinExistence type="inferred from homology"/>
<dbReference type="PANTHER" id="PTHR22762:SF120">
    <property type="entry name" value="HETEROGLYCAN GLUCOSIDASE 1"/>
    <property type="match status" value="1"/>
</dbReference>
<keyword evidence="7" id="KW-1185">Reference proteome</keyword>
<dbReference type="Pfam" id="PF01055">
    <property type="entry name" value="Glyco_hydro_31_2nd"/>
    <property type="match status" value="1"/>
</dbReference>
<dbReference type="Gene3D" id="3.20.20.80">
    <property type="entry name" value="Glycosidases"/>
    <property type="match status" value="2"/>
</dbReference>
<evidence type="ECO:0000256" key="2">
    <source>
        <dbReference type="ARBA" id="ARBA00007806"/>
    </source>
</evidence>
<dbReference type="InterPro" id="IPR017853">
    <property type="entry name" value="GH"/>
</dbReference>
<dbReference type="GO" id="GO:0005975">
    <property type="term" value="P:carbohydrate metabolic process"/>
    <property type="evidence" value="ECO:0007669"/>
    <property type="project" value="InterPro"/>
</dbReference>
<dbReference type="EC" id="3.2.1.20" evidence="3"/>
<dbReference type="PANTHER" id="PTHR22762">
    <property type="entry name" value="ALPHA-GLUCOSIDASE"/>
    <property type="match status" value="1"/>
</dbReference>
<dbReference type="InterPro" id="IPR011013">
    <property type="entry name" value="Gal_mutarotase_sf_dom"/>
</dbReference>
<feature type="domain" description="Glycoside hydrolase family 31 TIM barrel" evidence="4">
    <location>
        <begin position="350"/>
        <end position="811"/>
    </location>
</feature>
<dbReference type="GO" id="GO:0016829">
    <property type="term" value="F:lyase activity"/>
    <property type="evidence" value="ECO:0007669"/>
    <property type="project" value="UniProtKB-KW"/>
</dbReference>
<comment type="similarity">
    <text evidence="2">Belongs to the glycosyl hydrolase 31 family.</text>
</comment>
<gene>
    <name evidence="6" type="ORF">Micbo1qcDRAFT_189511</name>
</gene>
<evidence type="ECO:0000259" key="5">
    <source>
        <dbReference type="Pfam" id="PF21365"/>
    </source>
</evidence>
<dbReference type="EMBL" id="KQ964254">
    <property type="protein sequence ID" value="KXJ89911.1"/>
    <property type="molecule type" value="Genomic_DNA"/>
</dbReference>
<organism evidence="6 7">
    <name type="scientific">Microdochium bolleyi</name>
    <dbReference type="NCBI Taxonomy" id="196109"/>
    <lineage>
        <taxon>Eukaryota</taxon>
        <taxon>Fungi</taxon>
        <taxon>Dikarya</taxon>
        <taxon>Ascomycota</taxon>
        <taxon>Pezizomycotina</taxon>
        <taxon>Sordariomycetes</taxon>
        <taxon>Xylariomycetidae</taxon>
        <taxon>Xylariales</taxon>
        <taxon>Microdochiaceae</taxon>
        <taxon>Microdochium</taxon>
    </lineage>
</organism>
<evidence type="ECO:0000313" key="6">
    <source>
        <dbReference type="EMBL" id="KXJ89911.1"/>
    </source>
</evidence>
<accession>A0A136IYD1</accession>
<dbReference type="InterPro" id="IPR000322">
    <property type="entry name" value="Glyco_hydro_31_TIM"/>
</dbReference>